<dbReference type="EMBL" id="CANHGI010000001">
    <property type="protein sequence ID" value="CAI5438103.1"/>
    <property type="molecule type" value="Genomic_DNA"/>
</dbReference>
<evidence type="ECO:0000313" key="1">
    <source>
        <dbReference type="EMBL" id="CAI5438103.1"/>
    </source>
</evidence>
<organism evidence="1 2">
    <name type="scientific">Caenorhabditis angaria</name>
    <dbReference type="NCBI Taxonomy" id="860376"/>
    <lineage>
        <taxon>Eukaryota</taxon>
        <taxon>Metazoa</taxon>
        <taxon>Ecdysozoa</taxon>
        <taxon>Nematoda</taxon>
        <taxon>Chromadorea</taxon>
        <taxon>Rhabditida</taxon>
        <taxon>Rhabditina</taxon>
        <taxon>Rhabditomorpha</taxon>
        <taxon>Rhabditoidea</taxon>
        <taxon>Rhabditidae</taxon>
        <taxon>Peloderinae</taxon>
        <taxon>Caenorhabditis</taxon>
    </lineage>
</organism>
<protein>
    <submittedName>
        <fullName evidence="1">Uncharacterized protein</fullName>
    </submittedName>
</protein>
<name>A0A9P1I4C6_9PELO</name>
<gene>
    <name evidence="1" type="ORF">CAMP_LOCUS740</name>
</gene>
<proteinExistence type="predicted"/>
<dbReference type="AlphaFoldDB" id="A0A9P1I4C6"/>
<keyword evidence="2" id="KW-1185">Reference proteome</keyword>
<evidence type="ECO:0000313" key="2">
    <source>
        <dbReference type="Proteomes" id="UP001152747"/>
    </source>
</evidence>
<dbReference type="Proteomes" id="UP001152747">
    <property type="component" value="Unassembled WGS sequence"/>
</dbReference>
<comment type="caution">
    <text evidence="1">The sequence shown here is derived from an EMBL/GenBank/DDBJ whole genome shotgun (WGS) entry which is preliminary data.</text>
</comment>
<accession>A0A9P1I4C6</accession>
<sequence length="193" mass="22401">MLDSFKSRLDLSYLINYNAGIYTPKCSFWHVASQSGLDTPIVKIFEFISISIGSRVISWTAQSAWRKLKRDSIPRKDGQNLNIHRPWKMLNGYIGTLYRKYLRDGSMFGRLLIQLLNWFSNWFGKDEYFCSWTSGVESDKLSENLQKKDGGNQVIRVPSEEIAKNYVTKLVKLSESSTLQFCSQTRKLKESFK</sequence>
<reference evidence="1" key="1">
    <citation type="submission" date="2022-11" db="EMBL/GenBank/DDBJ databases">
        <authorList>
            <person name="Kikuchi T."/>
        </authorList>
    </citation>
    <scope>NUCLEOTIDE SEQUENCE</scope>
    <source>
        <strain evidence="1">PS1010</strain>
    </source>
</reference>